<feature type="compositionally biased region" description="Acidic residues" evidence="1">
    <location>
        <begin position="101"/>
        <end position="111"/>
    </location>
</feature>
<gene>
    <name evidence="2" type="ORF">V9T40_014494</name>
</gene>
<evidence type="ECO:0000256" key="1">
    <source>
        <dbReference type="SAM" id="MobiDB-lite"/>
    </source>
</evidence>
<evidence type="ECO:0000313" key="3">
    <source>
        <dbReference type="Proteomes" id="UP001367676"/>
    </source>
</evidence>
<comment type="caution">
    <text evidence="2">The sequence shown here is derived from an EMBL/GenBank/DDBJ whole genome shotgun (WGS) entry which is preliminary data.</text>
</comment>
<organism evidence="2 3">
    <name type="scientific">Parthenolecanium corni</name>
    <dbReference type="NCBI Taxonomy" id="536013"/>
    <lineage>
        <taxon>Eukaryota</taxon>
        <taxon>Metazoa</taxon>
        <taxon>Ecdysozoa</taxon>
        <taxon>Arthropoda</taxon>
        <taxon>Hexapoda</taxon>
        <taxon>Insecta</taxon>
        <taxon>Pterygota</taxon>
        <taxon>Neoptera</taxon>
        <taxon>Paraneoptera</taxon>
        <taxon>Hemiptera</taxon>
        <taxon>Sternorrhyncha</taxon>
        <taxon>Coccoidea</taxon>
        <taxon>Coccidae</taxon>
        <taxon>Parthenolecanium</taxon>
    </lineage>
</organism>
<feature type="compositionally biased region" description="Basic and acidic residues" evidence="1">
    <location>
        <begin position="1"/>
        <end position="21"/>
    </location>
</feature>
<reference evidence="2 3" key="1">
    <citation type="submission" date="2024-03" db="EMBL/GenBank/DDBJ databases">
        <title>Adaptation during the transition from Ophiocordyceps entomopathogen to insect associate is accompanied by gene loss and intensified selection.</title>
        <authorList>
            <person name="Ward C.M."/>
            <person name="Onetto C.A."/>
            <person name="Borneman A.R."/>
        </authorList>
    </citation>
    <scope>NUCLEOTIDE SEQUENCE [LARGE SCALE GENOMIC DNA]</scope>
    <source>
        <strain evidence="2">AWRI1</strain>
        <tissue evidence="2">Single Adult Female</tissue>
    </source>
</reference>
<evidence type="ECO:0000313" key="2">
    <source>
        <dbReference type="EMBL" id="KAK7572022.1"/>
    </source>
</evidence>
<proteinExistence type="predicted"/>
<keyword evidence="3" id="KW-1185">Reference proteome</keyword>
<sequence>MSFFKDFIKGERRSPHSDLKSETQQVVEPQPADSGLQMEYEGGATTKEPGAVTITESRETPASAEGAETGAGPETAAGAAGAESATAGAEGAASDKPEGEASGESEGEEMDSAITVAPSMDDSRMTTTSMIMTSSMAPDESTRKRRHISKIDAANEFVYGRSEEPWTKPTGRPSIDMPTSIRINRAQTMRRSCIMKRVKEEAEERSRLEEQDVAWVDNDILDPIVARSVPKAVYGGPKIAIRETKSSKFRFLYNRKPPGVKVYFKPANEDERKKPPFVVAAVNRC</sequence>
<feature type="region of interest" description="Disordered" evidence="1">
    <location>
        <begin position="1"/>
        <end position="123"/>
    </location>
</feature>
<accession>A0AAN9XX28</accession>
<dbReference type="EMBL" id="JBBCAQ010000038">
    <property type="protein sequence ID" value="KAK7572022.1"/>
    <property type="molecule type" value="Genomic_DNA"/>
</dbReference>
<dbReference type="Proteomes" id="UP001367676">
    <property type="component" value="Unassembled WGS sequence"/>
</dbReference>
<name>A0AAN9XX28_9HEMI</name>
<dbReference type="AlphaFoldDB" id="A0AAN9XX28"/>
<protein>
    <submittedName>
        <fullName evidence="2">Uncharacterized protein</fullName>
    </submittedName>
</protein>
<feature type="compositionally biased region" description="Low complexity" evidence="1">
    <location>
        <begin position="60"/>
        <end position="92"/>
    </location>
</feature>